<protein>
    <submittedName>
        <fullName evidence="2">Uncharacterized protein</fullName>
    </submittedName>
</protein>
<accession>A0A397SPR2</accession>
<sequence>MLGSLVSSKKKTLNDKNNFSAPDSQPMSSSVTLGQESTSNIKDCKSYWNNYAKALSERL</sequence>
<gene>
    <name evidence="2" type="ORF">C1645_776760</name>
</gene>
<evidence type="ECO:0000313" key="3">
    <source>
        <dbReference type="Proteomes" id="UP000265703"/>
    </source>
</evidence>
<name>A0A397SPR2_9GLOM</name>
<evidence type="ECO:0000313" key="2">
    <source>
        <dbReference type="EMBL" id="RIA87682.1"/>
    </source>
</evidence>
<evidence type="ECO:0000256" key="1">
    <source>
        <dbReference type="SAM" id="MobiDB-lite"/>
    </source>
</evidence>
<reference evidence="2 3" key="1">
    <citation type="submission" date="2018-06" db="EMBL/GenBank/DDBJ databases">
        <title>Comparative genomics reveals the genomic features of Rhizophagus irregularis, R. cerebriforme, R. diaphanum and Gigaspora rosea, and their symbiotic lifestyle signature.</title>
        <authorList>
            <person name="Morin E."/>
            <person name="San Clemente H."/>
            <person name="Chen E.C.H."/>
            <person name="De La Providencia I."/>
            <person name="Hainaut M."/>
            <person name="Kuo A."/>
            <person name="Kohler A."/>
            <person name="Murat C."/>
            <person name="Tang N."/>
            <person name="Roy S."/>
            <person name="Loubradou J."/>
            <person name="Henrissat B."/>
            <person name="Grigoriev I.V."/>
            <person name="Corradi N."/>
            <person name="Roux C."/>
            <person name="Martin F.M."/>
        </authorList>
    </citation>
    <scope>NUCLEOTIDE SEQUENCE [LARGE SCALE GENOMIC DNA]</scope>
    <source>
        <strain evidence="2 3">DAOM 227022</strain>
    </source>
</reference>
<dbReference type="Proteomes" id="UP000265703">
    <property type="component" value="Unassembled WGS sequence"/>
</dbReference>
<dbReference type="AlphaFoldDB" id="A0A397SPR2"/>
<feature type="region of interest" description="Disordered" evidence="1">
    <location>
        <begin position="1"/>
        <end position="38"/>
    </location>
</feature>
<proteinExistence type="predicted"/>
<organism evidence="2 3">
    <name type="scientific">Glomus cerebriforme</name>
    <dbReference type="NCBI Taxonomy" id="658196"/>
    <lineage>
        <taxon>Eukaryota</taxon>
        <taxon>Fungi</taxon>
        <taxon>Fungi incertae sedis</taxon>
        <taxon>Mucoromycota</taxon>
        <taxon>Glomeromycotina</taxon>
        <taxon>Glomeromycetes</taxon>
        <taxon>Glomerales</taxon>
        <taxon>Glomeraceae</taxon>
        <taxon>Glomus</taxon>
    </lineage>
</organism>
<dbReference type="EMBL" id="QKYT01000298">
    <property type="protein sequence ID" value="RIA87682.1"/>
    <property type="molecule type" value="Genomic_DNA"/>
</dbReference>
<comment type="caution">
    <text evidence="2">The sequence shown here is derived from an EMBL/GenBank/DDBJ whole genome shotgun (WGS) entry which is preliminary data.</text>
</comment>
<feature type="compositionally biased region" description="Polar residues" evidence="1">
    <location>
        <begin position="15"/>
        <end position="38"/>
    </location>
</feature>
<keyword evidence="3" id="KW-1185">Reference proteome</keyword>
<feature type="non-terminal residue" evidence="2">
    <location>
        <position position="59"/>
    </location>
</feature>